<feature type="compositionally biased region" description="Acidic residues" evidence="1">
    <location>
        <begin position="243"/>
        <end position="254"/>
    </location>
</feature>
<feature type="region of interest" description="Disordered" evidence="1">
    <location>
        <begin position="42"/>
        <end position="78"/>
    </location>
</feature>
<comment type="caution">
    <text evidence="2">The sequence shown here is derived from an EMBL/GenBank/DDBJ whole genome shotgun (WGS) entry which is preliminary data.</text>
</comment>
<feature type="compositionally biased region" description="Low complexity" evidence="1">
    <location>
        <begin position="1"/>
        <end position="16"/>
    </location>
</feature>
<evidence type="ECO:0000256" key="1">
    <source>
        <dbReference type="SAM" id="MobiDB-lite"/>
    </source>
</evidence>
<gene>
    <name evidence="2" type="ORF">BSTOLATCC_MIC20807</name>
</gene>
<organism evidence="2 3">
    <name type="scientific">Blepharisma stoltei</name>
    <dbReference type="NCBI Taxonomy" id="1481888"/>
    <lineage>
        <taxon>Eukaryota</taxon>
        <taxon>Sar</taxon>
        <taxon>Alveolata</taxon>
        <taxon>Ciliophora</taxon>
        <taxon>Postciliodesmatophora</taxon>
        <taxon>Heterotrichea</taxon>
        <taxon>Heterotrichida</taxon>
        <taxon>Blepharismidae</taxon>
        <taxon>Blepharisma</taxon>
    </lineage>
</organism>
<keyword evidence="3" id="KW-1185">Reference proteome</keyword>
<accession>A0AAU9IXE3</accession>
<feature type="compositionally biased region" description="Acidic residues" evidence="1">
    <location>
        <begin position="52"/>
        <end position="61"/>
    </location>
</feature>
<feature type="compositionally biased region" description="Polar residues" evidence="1">
    <location>
        <begin position="229"/>
        <end position="242"/>
    </location>
</feature>
<dbReference type="Proteomes" id="UP001162131">
    <property type="component" value="Unassembled WGS sequence"/>
</dbReference>
<evidence type="ECO:0000313" key="2">
    <source>
        <dbReference type="EMBL" id="CAG9318333.1"/>
    </source>
</evidence>
<feature type="region of interest" description="Disordered" evidence="1">
    <location>
        <begin position="1"/>
        <end position="25"/>
    </location>
</feature>
<dbReference type="EMBL" id="CAJZBQ010000020">
    <property type="protein sequence ID" value="CAG9318333.1"/>
    <property type="molecule type" value="Genomic_DNA"/>
</dbReference>
<reference evidence="2" key="1">
    <citation type="submission" date="2021-09" db="EMBL/GenBank/DDBJ databases">
        <authorList>
            <consortium name="AG Swart"/>
            <person name="Singh M."/>
            <person name="Singh A."/>
            <person name="Seah K."/>
            <person name="Emmerich C."/>
        </authorList>
    </citation>
    <scope>NUCLEOTIDE SEQUENCE</scope>
    <source>
        <strain evidence="2">ATCC30299</strain>
    </source>
</reference>
<evidence type="ECO:0000313" key="3">
    <source>
        <dbReference type="Proteomes" id="UP001162131"/>
    </source>
</evidence>
<feature type="region of interest" description="Disordered" evidence="1">
    <location>
        <begin position="226"/>
        <end position="254"/>
    </location>
</feature>
<sequence>MTDPSLLSSHSTSPSSSDDDEHKNFKFPSDLVEGKLFRTRSYSSSGSFLDNIPEENEEEIEEYKGRRGSLPGDSLSLRGSPRRKDVFHSLISGEKFLDDISLIDKPKKRFSFGTTEEQVIPEEDLQVSDKDFGTRVSLPVDKKDEPYSVKRRNPFEVQESIVEERVEEDRQIVKHDEFLKVLERYEPEESPHASFVSISAEPINEVEEEEEVLLKHDEFLKKITKQDENFVNQDGMRSSLQETVEEEDEDIKDN</sequence>
<dbReference type="AlphaFoldDB" id="A0AAU9IXE3"/>
<proteinExistence type="predicted"/>
<name>A0AAU9IXE3_9CILI</name>
<protein>
    <submittedName>
        <fullName evidence="2">Uncharacterized protein</fullName>
    </submittedName>
</protein>